<protein>
    <submittedName>
        <fullName evidence="11">Uncharacterized protein</fullName>
    </submittedName>
</protein>
<evidence type="ECO:0000256" key="1">
    <source>
        <dbReference type="ARBA" id="ARBA00004141"/>
    </source>
</evidence>
<keyword evidence="6" id="KW-0812">Transmembrane</keyword>
<evidence type="ECO:0000256" key="5">
    <source>
        <dbReference type="ARBA" id="ARBA00022640"/>
    </source>
</evidence>
<comment type="caution">
    <text evidence="11">The sequence shown here is derived from an EMBL/GenBank/DDBJ whole genome shotgun (WGS) entry which is preliminary data.</text>
</comment>
<organism evidence="11 12">
    <name type="scientific">Cyanidium caldarium</name>
    <name type="common">Red alga</name>
    <dbReference type="NCBI Taxonomy" id="2771"/>
    <lineage>
        <taxon>Eukaryota</taxon>
        <taxon>Rhodophyta</taxon>
        <taxon>Bangiophyceae</taxon>
        <taxon>Cyanidiales</taxon>
        <taxon>Cyanidiaceae</taxon>
        <taxon>Cyanidium</taxon>
    </lineage>
</organism>
<feature type="compositionally biased region" description="Gly residues" evidence="10">
    <location>
        <begin position="102"/>
        <end position="122"/>
    </location>
</feature>
<keyword evidence="7" id="KW-0809">Transit peptide</keyword>
<evidence type="ECO:0000256" key="6">
    <source>
        <dbReference type="ARBA" id="ARBA00022692"/>
    </source>
</evidence>
<evidence type="ECO:0000313" key="11">
    <source>
        <dbReference type="EMBL" id="KAK4536085.1"/>
    </source>
</evidence>
<feature type="region of interest" description="Disordered" evidence="10">
    <location>
        <begin position="87"/>
        <end position="133"/>
    </location>
</feature>
<gene>
    <name evidence="11" type="ORF">CDCA_CDCA07G2110</name>
</gene>
<dbReference type="InterPro" id="IPR021825">
    <property type="entry name" value="RETICULATA-related"/>
</dbReference>
<evidence type="ECO:0000256" key="4">
    <source>
        <dbReference type="ARBA" id="ARBA00022528"/>
    </source>
</evidence>
<dbReference type="Proteomes" id="UP001301350">
    <property type="component" value="Unassembled WGS sequence"/>
</dbReference>
<evidence type="ECO:0000256" key="9">
    <source>
        <dbReference type="ARBA" id="ARBA00023136"/>
    </source>
</evidence>
<comment type="similarity">
    <text evidence="3">Belongs to the RETICULATA family.</text>
</comment>
<keyword evidence="9" id="KW-0472">Membrane</keyword>
<accession>A0AAV9IVG4</accession>
<evidence type="ECO:0000256" key="3">
    <source>
        <dbReference type="ARBA" id="ARBA00010793"/>
    </source>
</evidence>
<reference evidence="11 12" key="1">
    <citation type="submission" date="2022-07" db="EMBL/GenBank/DDBJ databases">
        <title>Genome-wide signatures of adaptation to extreme environments.</title>
        <authorList>
            <person name="Cho C.H."/>
            <person name="Yoon H.S."/>
        </authorList>
    </citation>
    <scope>NUCLEOTIDE SEQUENCE [LARGE SCALE GENOMIC DNA]</scope>
    <source>
        <strain evidence="11 12">DBV 063 E5</strain>
    </source>
</reference>
<keyword evidence="5" id="KW-0934">Plastid</keyword>
<evidence type="ECO:0000313" key="12">
    <source>
        <dbReference type="Proteomes" id="UP001301350"/>
    </source>
</evidence>
<evidence type="ECO:0000256" key="10">
    <source>
        <dbReference type="SAM" id="MobiDB-lite"/>
    </source>
</evidence>
<evidence type="ECO:0000256" key="8">
    <source>
        <dbReference type="ARBA" id="ARBA00022989"/>
    </source>
</evidence>
<comment type="subcellular location">
    <subcellularLocation>
        <location evidence="1">Membrane</location>
        <topology evidence="1">Multi-pass membrane protein</topology>
    </subcellularLocation>
    <subcellularLocation>
        <location evidence="2">Plastid</location>
        <location evidence="2">Chloroplast</location>
    </subcellularLocation>
</comment>
<evidence type="ECO:0000256" key="2">
    <source>
        <dbReference type="ARBA" id="ARBA00004229"/>
    </source>
</evidence>
<dbReference type="AlphaFoldDB" id="A0AAV9IVG4"/>
<keyword evidence="4" id="KW-0150">Chloroplast</keyword>
<dbReference type="EMBL" id="JANCYW010000007">
    <property type="protein sequence ID" value="KAK4536085.1"/>
    <property type="molecule type" value="Genomic_DNA"/>
</dbReference>
<keyword evidence="8" id="KW-1133">Transmembrane helix</keyword>
<name>A0AAV9IVG4_CYACA</name>
<dbReference type="PANTHER" id="PTHR31620">
    <property type="entry name" value="PROTEIN RETICULATA-RELATED 2, CHLOROPLASTIC-RELATED"/>
    <property type="match status" value="1"/>
</dbReference>
<feature type="compositionally biased region" description="Acidic residues" evidence="10">
    <location>
        <begin position="123"/>
        <end position="132"/>
    </location>
</feature>
<sequence length="417" mass="44477">MVEDSFGGRNRGRVAVPTLFVSAGLGRVSLWRTRPASATRGRPVGGALRVGWTACVDRPGTAGDLDSKRSHRGSAYGCCGSDLRRPPRVHRGGEWTTARGESGVGGAGSGSHGRYGGGGGGDGDGDDGDVDPELGAVLRRESRPLSSLPRDVRIAVEAGTVTAAELARVFVVERIFIIGALARAFPALRNRLVANPRFLTIMAVELVLGVVSKTAAEVRQRGSQFWKEFDFYLSDIALEVVGDFALVWLLSPSLTLAPTLLANRAAVSPGTRLSGVLAALPKFALQEGASFTAMQRAGNLALKGAQFGLIGFAASMLGHSLTKTLVKLRQTLNPNEPPPAVQLAPTLTNSLVWGSFMACSSNVRYQLVNALEARLFEPLLRSINPLWMAIASFFLRFGNTYVGGMHWIRWARQAGIQ</sequence>
<dbReference type="GO" id="GO:0009507">
    <property type="term" value="C:chloroplast"/>
    <property type="evidence" value="ECO:0007669"/>
    <property type="project" value="UniProtKB-SubCell"/>
</dbReference>
<dbReference type="PANTHER" id="PTHR31620:SF8">
    <property type="entry name" value="PROTEIN RETICULATA-RELATED 4, CHLOROPLASTIC-LIKE"/>
    <property type="match status" value="1"/>
</dbReference>
<keyword evidence="12" id="KW-1185">Reference proteome</keyword>
<proteinExistence type="inferred from homology"/>
<evidence type="ECO:0000256" key="7">
    <source>
        <dbReference type="ARBA" id="ARBA00022946"/>
    </source>
</evidence>
<dbReference type="Pfam" id="PF11891">
    <property type="entry name" value="RETICULATA-like"/>
    <property type="match status" value="1"/>
</dbReference>
<dbReference type="GO" id="GO:0016020">
    <property type="term" value="C:membrane"/>
    <property type="evidence" value="ECO:0007669"/>
    <property type="project" value="UniProtKB-SubCell"/>
</dbReference>